<evidence type="ECO:0000256" key="5">
    <source>
        <dbReference type="ARBA" id="ARBA00022741"/>
    </source>
</evidence>
<dbReference type="CDD" id="cd14014">
    <property type="entry name" value="STKc_PknB_like"/>
    <property type="match status" value="1"/>
</dbReference>
<dbReference type="PANTHER" id="PTHR43671">
    <property type="entry name" value="SERINE/THREONINE-PROTEIN KINASE NEK"/>
    <property type="match status" value="1"/>
</dbReference>
<gene>
    <name evidence="12" type="ORF">EZ313_21510</name>
</gene>
<dbReference type="InterPro" id="IPR011009">
    <property type="entry name" value="Kinase-like_dom_sf"/>
</dbReference>
<comment type="similarity">
    <text evidence="1">Belongs to the protein kinase superfamily. NEK Ser/Thr protein kinase family. NIMA subfamily.</text>
</comment>
<protein>
    <recommendedName>
        <fullName evidence="2">non-specific serine/threonine protein kinase</fullName>
        <ecNumber evidence="2">2.7.11.1</ecNumber>
    </recommendedName>
</protein>
<evidence type="ECO:0000256" key="10">
    <source>
        <dbReference type="SAM" id="MobiDB-lite"/>
    </source>
</evidence>
<dbReference type="InterPro" id="IPR000719">
    <property type="entry name" value="Prot_kinase_dom"/>
</dbReference>
<evidence type="ECO:0000256" key="7">
    <source>
        <dbReference type="ARBA" id="ARBA00022840"/>
    </source>
</evidence>
<name>A0A4Z0BIK9_9BURK</name>
<dbReference type="Gene3D" id="1.25.40.10">
    <property type="entry name" value="Tetratricopeptide repeat domain"/>
    <property type="match status" value="1"/>
</dbReference>
<keyword evidence="6 12" id="KW-0418">Kinase</keyword>
<keyword evidence="7 8" id="KW-0067">ATP-binding</keyword>
<evidence type="ECO:0000256" key="9">
    <source>
        <dbReference type="SAM" id="Coils"/>
    </source>
</evidence>
<evidence type="ECO:0000259" key="11">
    <source>
        <dbReference type="PROSITE" id="PS50011"/>
    </source>
</evidence>
<dbReference type="RefSeq" id="WP_135265378.1">
    <property type="nucleotide sequence ID" value="NZ_SMLM01000004.1"/>
</dbReference>
<dbReference type="EMBL" id="SMLM01000004">
    <property type="protein sequence ID" value="TFY99152.1"/>
    <property type="molecule type" value="Genomic_DNA"/>
</dbReference>
<feature type="coiled-coil region" evidence="9">
    <location>
        <begin position="402"/>
        <end position="429"/>
    </location>
</feature>
<feature type="compositionally biased region" description="Low complexity" evidence="10">
    <location>
        <begin position="520"/>
        <end position="567"/>
    </location>
</feature>
<dbReference type="FunFam" id="1.10.510.10:FF:000021">
    <property type="entry name" value="Serine/threonine protein kinase"/>
    <property type="match status" value="1"/>
</dbReference>
<keyword evidence="3 12" id="KW-0723">Serine/threonine-protein kinase</keyword>
<feature type="compositionally biased region" description="Low complexity" evidence="10">
    <location>
        <begin position="496"/>
        <end position="507"/>
    </location>
</feature>
<keyword evidence="13" id="KW-1185">Reference proteome</keyword>
<evidence type="ECO:0000313" key="12">
    <source>
        <dbReference type="EMBL" id="TFY99152.1"/>
    </source>
</evidence>
<feature type="region of interest" description="Disordered" evidence="10">
    <location>
        <begin position="280"/>
        <end position="350"/>
    </location>
</feature>
<dbReference type="SUPFAM" id="SSF56112">
    <property type="entry name" value="Protein kinase-like (PK-like)"/>
    <property type="match status" value="1"/>
</dbReference>
<dbReference type="PROSITE" id="PS00108">
    <property type="entry name" value="PROTEIN_KINASE_ST"/>
    <property type="match status" value="1"/>
</dbReference>
<feature type="region of interest" description="Disordered" evidence="10">
    <location>
        <begin position="438"/>
        <end position="459"/>
    </location>
</feature>
<feature type="region of interest" description="Disordered" evidence="10">
    <location>
        <begin position="496"/>
        <end position="620"/>
    </location>
</feature>
<dbReference type="Gene3D" id="3.30.200.20">
    <property type="entry name" value="Phosphorylase Kinase, domain 1"/>
    <property type="match status" value="1"/>
</dbReference>
<keyword evidence="9" id="KW-0175">Coiled coil</keyword>
<evidence type="ECO:0000256" key="4">
    <source>
        <dbReference type="ARBA" id="ARBA00022679"/>
    </source>
</evidence>
<sequence>MTVAKKLGRYDIVRTLGKGAMGMVYEGRDSVLQRRVAIKTIIVDNLDSKSAEEYEARFRTEALAAARLLHPNIVPVFDFGRHEDIAFLVMQFIEGDDLKQHLDRGERFSGQQAVAMVLDLLSALDHAHENNIVHRDIKPANMLIERGRVKLTDFGVARIQDPDAANKTQVGGAGIGTPRYMSPEQAQGQRVDARSDLFSAGIVLYELLTGVRPFDGDNPFAIIHQIVSSVPPPPTYHNPRLPKAIDPVVAKALAKDREERYATAREFAIALKTAAQRVNWSGATPPAPSSGGAATAPGVSVPGQSRSTAATLPSSPADDDEATRLPGQLGSDTSGIVGGPGASDIGGALSRDGVVVPQDQTIVARYAARGTEPADEDATLLTSDAMAARLEADRQARAAEEAAAVQARAAAAAKEVERLEAEKQFFAAKADAESRARLKAEEAARHAGGAPDPQPVARGKKSRIVPVAIAGVVALGAIGAAVKFMGVERSSTQAAAPVPAAAGEQQAKLTSPAKPETVRPAGQAPAAAPAPAPFKAEPAAPAKAAPAPAPMSAPRSAVPTPSLSVAPSPAPARPTTPVQAPAPAAAPVTAAPPPPAAVAAPAPVPTPAPAAAPAAPAEAPVPAPLPNPAVLLAQAQDAERAGNMGQAVSAYRRAANAGSGVAARRLGELYTKGEGGVERDMQQATFWNNRARGLGEQVQQSAGPCALKVGTTC</sequence>
<dbReference type="EC" id="2.7.11.1" evidence="2"/>
<evidence type="ECO:0000256" key="2">
    <source>
        <dbReference type="ARBA" id="ARBA00012513"/>
    </source>
</evidence>
<comment type="caution">
    <text evidence="12">The sequence shown here is derived from an EMBL/GenBank/DDBJ whole genome shotgun (WGS) entry which is preliminary data.</text>
</comment>
<dbReference type="Gene3D" id="1.10.510.10">
    <property type="entry name" value="Transferase(Phosphotransferase) domain 1"/>
    <property type="match status" value="1"/>
</dbReference>
<feature type="compositionally biased region" description="Pro residues" evidence="10">
    <location>
        <begin position="590"/>
        <end position="610"/>
    </location>
</feature>
<dbReference type="GO" id="GO:0004674">
    <property type="term" value="F:protein serine/threonine kinase activity"/>
    <property type="evidence" value="ECO:0007669"/>
    <property type="project" value="UniProtKB-KW"/>
</dbReference>
<feature type="compositionally biased region" description="Low complexity" evidence="10">
    <location>
        <begin position="575"/>
        <end position="589"/>
    </location>
</feature>
<evidence type="ECO:0000313" key="13">
    <source>
        <dbReference type="Proteomes" id="UP000298180"/>
    </source>
</evidence>
<keyword evidence="5 8" id="KW-0547">Nucleotide-binding</keyword>
<dbReference type="PROSITE" id="PS50011">
    <property type="entry name" value="PROTEIN_KINASE_DOM"/>
    <property type="match status" value="1"/>
</dbReference>
<proteinExistence type="inferred from homology"/>
<dbReference type="InterPro" id="IPR008271">
    <property type="entry name" value="Ser/Thr_kinase_AS"/>
</dbReference>
<feature type="domain" description="Protein kinase" evidence="11">
    <location>
        <begin position="10"/>
        <end position="278"/>
    </location>
</feature>
<dbReference type="SMART" id="SM00220">
    <property type="entry name" value="S_TKc"/>
    <property type="match status" value="1"/>
</dbReference>
<feature type="compositionally biased region" description="Low complexity" evidence="10">
    <location>
        <begin position="281"/>
        <end position="303"/>
    </location>
</feature>
<feature type="compositionally biased region" description="Polar residues" evidence="10">
    <location>
        <begin position="304"/>
        <end position="314"/>
    </location>
</feature>
<evidence type="ECO:0000256" key="1">
    <source>
        <dbReference type="ARBA" id="ARBA00010886"/>
    </source>
</evidence>
<dbReference type="PANTHER" id="PTHR43671:SF13">
    <property type="entry name" value="SERINE_THREONINE-PROTEIN KINASE NEK2"/>
    <property type="match status" value="1"/>
</dbReference>
<organism evidence="12 13">
    <name type="scientific">Ramlibacter henchirensis</name>
    <dbReference type="NCBI Taxonomy" id="204072"/>
    <lineage>
        <taxon>Bacteria</taxon>
        <taxon>Pseudomonadati</taxon>
        <taxon>Pseudomonadota</taxon>
        <taxon>Betaproteobacteria</taxon>
        <taxon>Burkholderiales</taxon>
        <taxon>Comamonadaceae</taxon>
        <taxon>Ramlibacter</taxon>
    </lineage>
</organism>
<dbReference type="AlphaFoldDB" id="A0A4Z0BIK9"/>
<dbReference type="InterPro" id="IPR017441">
    <property type="entry name" value="Protein_kinase_ATP_BS"/>
</dbReference>
<evidence type="ECO:0000256" key="8">
    <source>
        <dbReference type="PROSITE-ProRule" id="PRU10141"/>
    </source>
</evidence>
<keyword evidence="4" id="KW-0808">Transferase</keyword>
<dbReference type="InterPro" id="IPR050660">
    <property type="entry name" value="NEK_Ser/Thr_kinase"/>
</dbReference>
<dbReference type="GO" id="GO:0005524">
    <property type="term" value="F:ATP binding"/>
    <property type="evidence" value="ECO:0007669"/>
    <property type="project" value="UniProtKB-UniRule"/>
</dbReference>
<accession>A0A4Z0BIK9</accession>
<dbReference type="SUPFAM" id="SSF81901">
    <property type="entry name" value="HCP-like"/>
    <property type="match status" value="1"/>
</dbReference>
<dbReference type="OrthoDB" id="9791419at2"/>
<dbReference type="InterPro" id="IPR011990">
    <property type="entry name" value="TPR-like_helical_dom_sf"/>
</dbReference>
<evidence type="ECO:0000256" key="3">
    <source>
        <dbReference type="ARBA" id="ARBA00022527"/>
    </source>
</evidence>
<dbReference type="PROSITE" id="PS00107">
    <property type="entry name" value="PROTEIN_KINASE_ATP"/>
    <property type="match status" value="1"/>
</dbReference>
<dbReference type="Pfam" id="PF00069">
    <property type="entry name" value="Pkinase"/>
    <property type="match status" value="1"/>
</dbReference>
<feature type="binding site" evidence="8">
    <location>
        <position position="39"/>
    </location>
    <ligand>
        <name>ATP</name>
        <dbReference type="ChEBI" id="CHEBI:30616"/>
    </ligand>
</feature>
<dbReference type="Proteomes" id="UP000298180">
    <property type="component" value="Unassembled WGS sequence"/>
</dbReference>
<reference evidence="12 13" key="1">
    <citation type="submission" date="2019-03" db="EMBL/GenBank/DDBJ databases">
        <title>Ramlibacter henchirensis DSM 14656, whole genome shotgun sequence.</title>
        <authorList>
            <person name="Zhang X."/>
            <person name="Feng G."/>
            <person name="Zhu H."/>
        </authorList>
    </citation>
    <scope>NUCLEOTIDE SEQUENCE [LARGE SCALE GENOMIC DNA]</scope>
    <source>
        <strain evidence="12 13">DSM 14656</strain>
    </source>
</reference>
<evidence type="ECO:0000256" key="6">
    <source>
        <dbReference type="ARBA" id="ARBA00022777"/>
    </source>
</evidence>